<evidence type="ECO:0000256" key="1">
    <source>
        <dbReference type="SAM" id="MobiDB-lite"/>
    </source>
</evidence>
<protein>
    <submittedName>
        <fullName evidence="3">SERRATE_Ars2_N domain-containing protein</fullName>
    </submittedName>
</protein>
<dbReference type="AlphaFoldDB" id="A0A1I7URS8"/>
<feature type="compositionally biased region" description="Basic and acidic residues" evidence="1">
    <location>
        <begin position="40"/>
        <end position="71"/>
    </location>
</feature>
<keyword evidence="2" id="KW-1185">Reference proteome</keyword>
<name>A0A1I7URS8_9PELO</name>
<reference evidence="3" key="1">
    <citation type="submission" date="2016-11" db="UniProtKB">
        <authorList>
            <consortium name="WormBaseParasite"/>
        </authorList>
    </citation>
    <scope>IDENTIFICATION</scope>
</reference>
<dbReference type="WBParaSite" id="Csp11.Scaffold630.g18698.t1">
    <property type="protein sequence ID" value="Csp11.Scaffold630.g18698.t1"/>
    <property type="gene ID" value="Csp11.Scaffold630.g18698"/>
</dbReference>
<feature type="region of interest" description="Disordered" evidence="1">
    <location>
        <begin position="125"/>
        <end position="146"/>
    </location>
</feature>
<evidence type="ECO:0000313" key="2">
    <source>
        <dbReference type="Proteomes" id="UP000095282"/>
    </source>
</evidence>
<dbReference type="STRING" id="1561998.A0A1I7URS8"/>
<dbReference type="Proteomes" id="UP000095282">
    <property type="component" value="Unplaced"/>
</dbReference>
<proteinExistence type="predicted"/>
<sequence>MYTNNGNGHRKESTSYRVNGGSRFKQDEHFHPINPTTEFVRMDNRVESRRYQKTKDSRSRQKTEYKYRGDYETRYQSDQEYRIHNKRHIEQGSYGHNHRTSMQQNNCFQPRECVQRKDNWTIKAASLPDSDSQSDDGSSAGSTESLGKALSFEEMLKSVEEFRKLDWSEEVEKEYAEQQLETKRAEFFAKAAFIWIPRTENPVWEIKKKSNLKPIEHYEKTWRNYIHYG</sequence>
<accession>A0A1I7URS8</accession>
<feature type="compositionally biased region" description="Low complexity" evidence="1">
    <location>
        <begin position="125"/>
        <end position="142"/>
    </location>
</feature>
<evidence type="ECO:0000313" key="3">
    <source>
        <dbReference type="WBParaSite" id="Csp11.Scaffold630.g18698.t1"/>
    </source>
</evidence>
<organism evidence="2 3">
    <name type="scientific">Caenorhabditis tropicalis</name>
    <dbReference type="NCBI Taxonomy" id="1561998"/>
    <lineage>
        <taxon>Eukaryota</taxon>
        <taxon>Metazoa</taxon>
        <taxon>Ecdysozoa</taxon>
        <taxon>Nematoda</taxon>
        <taxon>Chromadorea</taxon>
        <taxon>Rhabditida</taxon>
        <taxon>Rhabditina</taxon>
        <taxon>Rhabditomorpha</taxon>
        <taxon>Rhabditoidea</taxon>
        <taxon>Rhabditidae</taxon>
        <taxon>Peloderinae</taxon>
        <taxon>Caenorhabditis</taxon>
    </lineage>
</organism>
<feature type="region of interest" description="Disordered" evidence="1">
    <location>
        <begin position="1"/>
        <end position="71"/>
    </location>
</feature>